<sequence length="150" mass="16227">PPYPPLSHCSCGHNPLVTHCYALATPPSFNGNHLPVTPSYSLAIPSTFHSNPPPPSRVTTPRVVPVATHPPIAPSCRALAIPSCFHGNHPPVMHFYAFAIPSSFHSNPSRFTVTILQLRISSALAILPSFHGKPPWWLSGYGAQLLTRKT</sequence>
<accession>A0A1E1WWF3</accession>
<feature type="non-terminal residue" evidence="1">
    <location>
        <position position="150"/>
    </location>
</feature>
<protein>
    <submittedName>
        <fullName evidence="1">Uncharacterized protein</fullName>
    </submittedName>
</protein>
<proteinExistence type="evidence at transcript level"/>
<feature type="non-terminal residue" evidence="1">
    <location>
        <position position="1"/>
    </location>
</feature>
<dbReference type="AlphaFoldDB" id="A0A1E1WWF3"/>
<organism evidence="1">
    <name type="scientific">Amblyomma aureolatum</name>
    <dbReference type="NCBI Taxonomy" id="187763"/>
    <lineage>
        <taxon>Eukaryota</taxon>
        <taxon>Metazoa</taxon>
        <taxon>Ecdysozoa</taxon>
        <taxon>Arthropoda</taxon>
        <taxon>Chelicerata</taxon>
        <taxon>Arachnida</taxon>
        <taxon>Acari</taxon>
        <taxon>Parasitiformes</taxon>
        <taxon>Ixodida</taxon>
        <taxon>Ixodoidea</taxon>
        <taxon>Ixodidae</taxon>
        <taxon>Amblyomminae</taxon>
        <taxon>Amblyomma</taxon>
    </lineage>
</organism>
<dbReference type="EMBL" id="GFAC01007870">
    <property type="protein sequence ID" value="JAT91318.1"/>
    <property type="molecule type" value="mRNA"/>
</dbReference>
<reference evidence="1" key="1">
    <citation type="journal article" date="2017" name="Front. Cell. Infect. Microbiol.">
        <title>The Distinct Transcriptional Response of the Midgut of Amblyomma sculptum and Amblyomma aureolatum Ticks to Rickettsia rickettsii Correlates to Their Differences in Susceptibility to Infection.</title>
        <authorList>
            <person name="Martins L.A."/>
            <person name="Galletti M.F.B.M."/>
            <person name="Ribeiro J.M."/>
            <person name="Fujita A."/>
            <person name="Costa F.B."/>
            <person name="Labruna M.B."/>
            <person name="Daffre S."/>
            <person name="Fogaca A.C."/>
        </authorList>
    </citation>
    <scope>NUCLEOTIDE SEQUENCE</scope>
</reference>
<name>A0A1E1WWF3_9ACAR</name>
<evidence type="ECO:0000313" key="1">
    <source>
        <dbReference type="EMBL" id="JAT91318.1"/>
    </source>
</evidence>